<evidence type="ECO:0000313" key="4">
    <source>
        <dbReference type="WBParaSite" id="ASIM_0001410101-mRNA-1"/>
    </source>
</evidence>
<feature type="compositionally biased region" description="Low complexity" evidence="1">
    <location>
        <begin position="22"/>
        <end position="38"/>
    </location>
</feature>
<evidence type="ECO:0000256" key="1">
    <source>
        <dbReference type="SAM" id="MobiDB-lite"/>
    </source>
</evidence>
<keyword evidence="3" id="KW-1185">Reference proteome</keyword>
<feature type="region of interest" description="Disordered" evidence="1">
    <location>
        <begin position="1"/>
        <end position="45"/>
    </location>
</feature>
<dbReference type="AlphaFoldDB" id="A0A0M3JZY5"/>
<evidence type="ECO:0000313" key="3">
    <source>
        <dbReference type="Proteomes" id="UP000267096"/>
    </source>
</evidence>
<protein>
    <submittedName>
        <fullName evidence="4">Eka-like protein</fullName>
    </submittedName>
</protein>
<accession>A0A0M3JZY5</accession>
<feature type="compositionally biased region" description="Acidic residues" evidence="1">
    <location>
        <begin position="148"/>
        <end position="178"/>
    </location>
</feature>
<reference evidence="4" key="1">
    <citation type="submission" date="2016-04" db="UniProtKB">
        <authorList>
            <consortium name="WormBaseParasite"/>
        </authorList>
    </citation>
    <scope>IDENTIFICATION</scope>
</reference>
<evidence type="ECO:0000313" key="2">
    <source>
        <dbReference type="EMBL" id="VDK49932.1"/>
    </source>
</evidence>
<gene>
    <name evidence="2" type="ORF">ASIM_LOCUS13529</name>
</gene>
<name>A0A0M3JZY5_ANISI</name>
<feature type="region of interest" description="Disordered" evidence="1">
    <location>
        <begin position="146"/>
        <end position="184"/>
    </location>
</feature>
<proteinExistence type="predicted"/>
<dbReference type="OrthoDB" id="5807119at2759"/>
<reference evidence="2 3" key="2">
    <citation type="submission" date="2018-11" db="EMBL/GenBank/DDBJ databases">
        <authorList>
            <consortium name="Pathogen Informatics"/>
        </authorList>
    </citation>
    <scope>NUCLEOTIDE SEQUENCE [LARGE SCALE GENOMIC DNA]</scope>
</reference>
<dbReference type="EMBL" id="UYRR01031419">
    <property type="protein sequence ID" value="VDK49932.1"/>
    <property type="molecule type" value="Genomic_DNA"/>
</dbReference>
<organism evidence="4">
    <name type="scientific">Anisakis simplex</name>
    <name type="common">Herring worm</name>
    <dbReference type="NCBI Taxonomy" id="6269"/>
    <lineage>
        <taxon>Eukaryota</taxon>
        <taxon>Metazoa</taxon>
        <taxon>Ecdysozoa</taxon>
        <taxon>Nematoda</taxon>
        <taxon>Chromadorea</taxon>
        <taxon>Rhabditida</taxon>
        <taxon>Spirurina</taxon>
        <taxon>Ascaridomorpha</taxon>
        <taxon>Ascaridoidea</taxon>
        <taxon>Anisakidae</taxon>
        <taxon>Anisakis</taxon>
        <taxon>Anisakis simplex complex</taxon>
    </lineage>
</organism>
<dbReference type="WBParaSite" id="ASIM_0001410101-mRNA-1">
    <property type="protein sequence ID" value="ASIM_0001410101-mRNA-1"/>
    <property type="gene ID" value="ASIM_0001410101"/>
</dbReference>
<sequence>MSSSTKESCDELAPPMDPNVASTSASTPTTTTPTQSTLPPIPKKGILKRVSSQSAFARDALEEGDQVFPLREYRSSPDRFPDRPATRIPKLSLTWSEKNAVAFFGETTSDENTTENDEASVPTLVPFPSQIPSANQNLIRPIRQTAILDDDESEEREMTDDLMGDDEYENRSETDDDQSLSGNGGTSHIAGKWWFGKSTKFIPHCAKRGCTHTHSNECSSGAEYLTPTQRRTREIHHLRKQLKFVLLFCIIPIHHPLNELVERFFREAFAM</sequence>
<dbReference type="Proteomes" id="UP000267096">
    <property type="component" value="Unassembled WGS sequence"/>
</dbReference>